<protein>
    <recommendedName>
        <fullName evidence="8">Large ribosomal subunit protein uL3m</fullName>
    </recommendedName>
</protein>
<dbReference type="InterPro" id="IPR000597">
    <property type="entry name" value="Ribosomal_uL3"/>
</dbReference>
<evidence type="ECO:0000256" key="8">
    <source>
        <dbReference type="ARBA" id="ARBA00035209"/>
    </source>
</evidence>
<evidence type="ECO:0000256" key="2">
    <source>
        <dbReference type="ARBA" id="ARBA00004173"/>
    </source>
</evidence>
<dbReference type="Gene3D" id="3.30.160.810">
    <property type="match status" value="1"/>
</dbReference>
<evidence type="ECO:0000313" key="11">
    <source>
        <dbReference type="EMBL" id="CEO94796.1"/>
    </source>
</evidence>
<dbReference type="FunFam" id="2.40.30.10:FF:000004">
    <property type="entry name" value="50S ribosomal protein L3"/>
    <property type="match status" value="1"/>
</dbReference>
<evidence type="ECO:0000256" key="10">
    <source>
        <dbReference type="SAM" id="MobiDB-lite"/>
    </source>
</evidence>
<proteinExistence type="inferred from homology"/>
<comment type="subcellular location">
    <subcellularLocation>
        <location evidence="2">Mitochondrion</location>
    </subcellularLocation>
</comment>
<feature type="region of interest" description="Disordered" evidence="10">
    <location>
        <begin position="241"/>
        <end position="274"/>
    </location>
</feature>
<dbReference type="SUPFAM" id="SSF50447">
    <property type="entry name" value="Translation proteins"/>
    <property type="match status" value="1"/>
</dbReference>
<gene>
    <name evidence="11" type="ORF">PBRA_003609</name>
</gene>
<dbReference type="InterPro" id="IPR019927">
    <property type="entry name" value="Ribosomal_uL3_bac/org-type"/>
</dbReference>
<comment type="similarity">
    <text evidence="3 9">Belongs to the universal ribosomal protein uL3 family.</text>
</comment>
<dbReference type="Proteomes" id="UP000039324">
    <property type="component" value="Unassembled WGS sequence"/>
</dbReference>
<dbReference type="Gene3D" id="2.40.30.10">
    <property type="entry name" value="Translation factors"/>
    <property type="match status" value="1"/>
</dbReference>
<evidence type="ECO:0000256" key="1">
    <source>
        <dbReference type="ARBA" id="ARBA00002570"/>
    </source>
</evidence>
<dbReference type="PANTHER" id="PTHR11229:SF8">
    <property type="entry name" value="LARGE RIBOSOMAL SUBUNIT PROTEIN UL3M"/>
    <property type="match status" value="1"/>
</dbReference>
<organism evidence="11 12">
    <name type="scientific">Plasmodiophora brassicae</name>
    <name type="common">Clubroot disease agent</name>
    <dbReference type="NCBI Taxonomy" id="37360"/>
    <lineage>
        <taxon>Eukaryota</taxon>
        <taxon>Sar</taxon>
        <taxon>Rhizaria</taxon>
        <taxon>Endomyxa</taxon>
        <taxon>Phytomyxea</taxon>
        <taxon>Plasmodiophorida</taxon>
        <taxon>Plasmodiophoridae</taxon>
        <taxon>Plasmodiophora</taxon>
    </lineage>
</organism>
<keyword evidence="6" id="KW-0496">Mitochondrion</keyword>
<keyword evidence="12" id="KW-1185">Reference proteome</keyword>
<dbReference type="InterPro" id="IPR019926">
    <property type="entry name" value="Ribosomal_uL3_CS"/>
</dbReference>
<dbReference type="GO" id="GO:0005762">
    <property type="term" value="C:mitochondrial large ribosomal subunit"/>
    <property type="evidence" value="ECO:0007669"/>
    <property type="project" value="TreeGrafter"/>
</dbReference>
<keyword evidence="7 9" id="KW-0687">Ribonucleoprotein</keyword>
<dbReference type="PANTHER" id="PTHR11229">
    <property type="entry name" value="50S RIBOSOMAL PROTEIN L3"/>
    <property type="match status" value="1"/>
</dbReference>
<evidence type="ECO:0000313" key="12">
    <source>
        <dbReference type="Proteomes" id="UP000039324"/>
    </source>
</evidence>
<evidence type="ECO:0000256" key="4">
    <source>
        <dbReference type="ARBA" id="ARBA00022946"/>
    </source>
</evidence>
<keyword evidence="4" id="KW-0809">Transit peptide</keyword>
<reference evidence="11 12" key="1">
    <citation type="submission" date="2015-02" db="EMBL/GenBank/DDBJ databases">
        <authorList>
            <person name="Chooi Y.-H."/>
        </authorList>
    </citation>
    <scope>NUCLEOTIDE SEQUENCE [LARGE SCALE GENOMIC DNA]</scope>
    <source>
        <strain evidence="11">E3</strain>
    </source>
</reference>
<evidence type="ECO:0000256" key="7">
    <source>
        <dbReference type="ARBA" id="ARBA00023274"/>
    </source>
</evidence>
<evidence type="ECO:0000256" key="9">
    <source>
        <dbReference type="RuleBase" id="RU003905"/>
    </source>
</evidence>
<dbReference type="GO" id="GO:0006412">
    <property type="term" value="P:translation"/>
    <property type="evidence" value="ECO:0007669"/>
    <property type="project" value="InterPro"/>
</dbReference>
<evidence type="ECO:0000256" key="5">
    <source>
        <dbReference type="ARBA" id="ARBA00022980"/>
    </source>
</evidence>
<name>A0A0G4IHU1_PLABS</name>
<dbReference type="EMBL" id="CDSF01000002">
    <property type="protein sequence ID" value="CEO94796.1"/>
    <property type="molecule type" value="Genomic_DNA"/>
</dbReference>
<evidence type="ECO:0000256" key="3">
    <source>
        <dbReference type="ARBA" id="ARBA00006540"/>
    </source>
</evidence>
<comment type="function">
    <text evidence="1">One of the primary rRNA binding proteins, it binds directly near the 3'-end of the 23S rRNA, where it nucleates assembly of the 50S subunit.</text>
</comment>
<dbReference type="InterPro" id="IPR009000">
    <property type="entry name" value="Transl_B-barrel_sf"/>
</dbReference>
<evidence type="ECO:0000256" key="6">
    <source>
        <dbReference type="ARBA" id="ARBA00023128"/>
    </source>
</evidence>
<dbReference type="AlphaFoldDB" id="A0A0G4IHU1"/>
<feature type="compositionally biased region" description="Polar residues" evidence="10">
    <location>
        <begin position="243"/>
        <end position="259"/>
    </location>
</feature>
<accession>A0A0G4IHU1</accession>
<keyword evidence="5 9" id="KW-0689">Ribosomal protein</keyword>
<dbReference type="NCBIfam" id="TIGR03625">
    <property type="entry name" value="L3_bact"/>
    <property type="match status" value="1"/>
</dbReference>
<dbReference type="STRING" id="37360.A0A0G4IHU1"/>
<dbReference type="Pfam" id="PF00297">
    <property type="entry name" value="Ribosomal_L3"/>
    <property type="match status" value="1"/>
</dbReference>
<dbReference type="PROSITE" id="PS00474">
    <property type="entry name" value="RIBOSOMAL_L3"/>
    <property type="match status" value="1"/>
</dbReference>
<sequence length="361" mass="39991">MGRRRTRRTWVALAVQFSPWSCRVVGGFSRSRRPMMIVSAWVRRLARPTGASVRYITPFLAGKKAEWEKSPLHDETSPEYRAELEALVAQYDKEQSEKKVKQQKEPPMRRTGIIALKVGMMGMYDASGEKHPVTLLHVDNCHVLQVKSEPNSRGLVGIQIGAGHRKPKNCPKSMIGHAAKAGLEPHRKLVEFPVHPSATLPTGTQLNVTHFVAGQLIDIQGITNGKGFAGAMKRWGFKGQRATHGTSISHRSLGSTGNRQDPGRTWKGKKMAGHMGCKKRTQQCVKVMILRIDPERNLIYVRGSIPGRKGNWVTIRDAVRRPKQLAGLPIPTNAPESLTAGETFAPTQFFDEFAPKVSTSG</sequence>
<dbReference type="OrthoDB" id="274683at2759"/>
<dbReference type="GO" id="GO:0003735">
    <property type="term" value="F:structural constituent of ribosome"/>
    <property type="evidence" value="ECO:0007669"/>
    <property type="project" value="InterPro"/>
</dbReference>